<dbReference type="SUPFAM" id="SSF52507">
    <property type="entry name" value="Homo-oligomeric flavin-containing Cys decarboxylases, HFCD"/>
    <property type="match status" value="1"/>
</dbReference>
<dbReference type="EMBL" id="LGFO01000007">
    <property type="protein sequence ID" value="KUK37164.1"/>
    <property type="molecule type" value="Genomic_DNA"/>
</dbReference>
<dbReference type="AlphaFoldDB" id="A0A124FKH0"/>
<sequence length="251" mass="28134">MVTKELIEDIVNRVLEKLANRRHLLLIITHEGSKSLEPALFVKSLKELRLLYQLSVLLPDKDIDVRIKNVLRDFEVDVLERPEHDSWEGIFDAVEAVIVPALDQDTLARIALGLLDRFATEAVFKALYEGKKIILCPDGLLSKPGLTQGLRCFIEDYLQKARLIGCIISPLNEVARVLGGSGEALGHQSNSENFEDRIFSKKLLAAEDVTSLPQSVKRLVLEEGILITPLAWDQLRARGMEVVFRKGEGSE</sequence>
<name>A0A124FKH0_9THEO</name>
<dbReference type="Gene3D" id="3.40.50.1950">
    <property type="entry name" value="Flavin prenyltransferase-like"/>
    <property type="match status" value="1"/>
</dbReference>
<evidence type="ECO:0000313" key="2">
    <source>
        <dbReference type="Proteomes" id="UP000053326"/>
    </source>
</evidence>
<dbReference type="GO" id="GO:0003824">
    <property type="term" value="F:catalytic activity"/>
    <property type="evidence" value="ECO:0007669"/>
    <property type="project" value="InterPro"/>
</dbReference>
<proteinExistence type="predicted"/>
<evidence type="ECO:0000313" key="1">
    <source>
        <dbReference type="EMBL" id="KUK37164.1"/>
    </source>
</evidence>
<comment type="caution">
    <text evidence="1">The sequence shown here is derived from an EMBL/GenBank/DDBJ whole genome shotgun (WGS) entry which is preliminary data.</text>
</comment>
<accession>A0A124FKH0</accession>
<dbReference type="Proteomes" id="UP000053326">
    <property type="component" value="Unassembled WGS sequence"/>
</dbReference>
<protein>
    <submittedName>
        <fullName evidence="1">Flavoprotein domain-containing protein</fullName>
    </submittedName>
</protein>
<dbReference type="InterPro" id="IPR036551">
    <property type="entry name" value="Flavin_trans-like"/>
</dbReference>
<reference evidence="2" key="1">
    <citation type="journal article" date="2015" name="MBio">
        <title>Genome-Resolved Metagenomic Analysis Reveals Roles for Candidate Phyla and Other Microbial Community Members in Biogeochemical Transformations in Oil Reservoirs.</title>
        <authorList>
            <person name="Hu P."/>
            <person name="Tom L."/>
            <person name="Singh A."/>
            <person name="Thomas B.C."/>
            <person name="Baker B.J."/>
            <person name="Piceno Y.M."/>
            <person name="Andersen G.L."/>
            <person name="Banfield J.F."/>
        </authorList>
    </citation>
    <scope>NUCLEOTIDE SEQUENCE [LARGE SCALE GENOMIC DNA]</scope>
</reference>
<organism evidence="1 2">
    <name type="scientific">Thermacetogenium phaeum</name>
    <dbReference type="NCBI Taxonomy" id="85874"/>
    <lineage>
        <taxon>Bacteria</taxon>
        <taxon>Bacillati</taxon>
        <taxon>Bacillota</taxon>
        <taxon>Clostridia</taxon>
        <taxon>Thermoanaerobacterales</taxon>
        <taxon>Thermoanaerobacteraceae</taxon>
        <taxon>Thermacetogenium</taxon>
    </lineage>
</organism>
<gene>
    <name evidence="1" type="ORF">XD66_0135</name>
</gene>